<comment type="subcellular location">
    <subcellularLocation>
        <location evidence="1">Membrane</location>
        <topology evidence="1">Multi-pass membrane protein</topology>
    </subcellularLocation>
</comment>
<accession>A0ABR1I0K3</accession>
<proteinExistence type="inferred from homology"/>
<keyword evidence="5 10" id="KW-0812">Transmembrane</keyword>
<dbReference type="PANTHER" id="PTHR31064">
    <property type="entry name" value="POTASSIUM TRANSPORT PROTEIN DDB_G0292412-RELATED"/>
    <property type="match status" value="1"/>
</dbReference>
<evidence type="ECO:0000256" key="4">
    <source>
        <dbReference type="ARBA" id="ARBA00022538"/>
    </source>
</evidence>
<feature type="compositionally biased region" description="Basic and acidic residues" evidence="11">
    <location>
        <begin position="122"/>
        <end position="136"/>
    </location>
</feature>
<reference evidence="12 13" key="1">
    <citation type="journal article" date="2025" name="Microbiol. Resour. Announc.">
        <title>Draft genome sequences for Neonectria magnoliae and Neonectria punicea, canker pathogens of Liriodendron tulipifera and Acer saccharum in West Virginia.</title>
        <authorList>
            <person name="Petronek H.M."/>
            <person name="Kasson M.T."/>
            <person name="Metheny A.M."/>
            <person name="Stauder C.M."/>
            <person name="Lovett B."/>
            <person name="Lynch S.C."/>
            <person name="Garnas J.R."/>
            <person name="Kasson L.R."/>
            <person name="Stajich J.E."/>
        </authorList>
    </citation>
    <scope>NUCLEOTIDE SEQUENCE [LARGE SCALE GENOMIC DNA]</scope>
    <source>
        <strain evidence="12 13">NRRL 64651</strain>
    </source>
</reference>
<evidence type="ECO:0000256" key="5">
    <source>
        <dbReference type="ARBA" id="ARBA00022692"/>
    </source>
</evidence>
<evidence type="ECO:0000256" key="10">
    <source>
        <dbReference type="PIRNR" id="PIRNR002450"/>
    </source>
</evidence>
<evidence type="ECO:0000313" key="13">
    <source>
        <dbReference type="Proteomes" id="UP001498421"/>
    </source>
</evidence>
<evidence type="ECO:0000313" key="12">
    <source>
        <dbReference type="EMBL" id="KAK7427030.1"/>
    </source>
</evidence>
<protein>
    <recommendedName>
        <fullName evidence="10">Potassium transport protein</fullName>
    </recommendedName>
</protein>
<dbReference type="EMBL" id="JAZAVK010000058">
    <property type="protein sequence ID" value="KAK7427030.1"/>
    <property type="molecule type" value="Genomic_DNA"/>
</dbReference>
<keyword evidence="3 10" id="KW-0813">Transport</keyword>
<feature type="transmembrane region" description="Helical" evidence="10">
    <location>
        <begin position="590"/>
        <end position="609"/>
    </location>
</feature>
<feature type="transmembrane region" description="Helical" evidence="10">
    <location>
        <begin position="68"/>
        <end position="93"/>
    </location>
</feature>
<evidence type="ECO:0000256" key="1">
    <source>
        <dbReference type="ARBA" id="ARBA00004141"/>
    </source>
</evidence>
<evidence type="ECO:0000256" key="2">
    <source>
        <dbReference type="ARBA" id="ARBA00009137"/>
    </source>
</evidence>
<feature type="transmembrane region" description="Helical" evidence="10">
    <location>
        <begin position="615"/>
        <end position="638"/>
    </location>
</feature>
<dbReference type="Proteomes" id="UP001498421">
    <property type="component" value="Unassembled WGS sequence"/>
</dbReference>
<dbReference type="PIRSF" id="PIRSF002450">
    <property type="entry name" value="K+_transpter_TRK"/>
    <property type="match status" value="1"/>
</dbReference>
<dbReference type="PANTHER" id="PTHR31064:SF5">
    <property type="entry name" value="POTASSIUM ION TRANSPORTER (EUROFUNG)"/>
    <property type="match status" value="1"/>
</dbReference>
<feature type="region of interest" description="Disordered" evidence="11">
    <location>
        <begin position="684"/>
        <end position="712"/>
    </location>
</feature>
<feature type="transmembrane region" description="Helical" evidence="10">
    <location>
        <begin position="12"/>
        <end position="31"/>
    </location>
</feature>
<feature type="transmembrane region" description="Helical" evidence="10">
    <location>
        <begin position="529"/>
        <end position="549"/>
    </location>
</feature>
<evidence type="ECO:0000256" key="3">
    <source>
        <dbReference type="ARBA" id="ARBA00022448"/>
    </source>
</evidence>
<evidence type="ECO:0000256" key="11">
    <source>
        <dbReference type="SAM" id="MobiDB-lite"/>
    </source>
</evidence>
<evidence type="ECO:0000256" key="8">
    <source>
        <dbReference type="ARBA" id="ARBA00023065"/>
    </source>
</evidence>
<evidence type="ECO:0000256" key="9">
    <source>
        <dbReference type="ARBA" id="ARBA00023136"/>
    </source>
</evidence>
<feature type="region of interest" description="Disordered" evidence="11">
    <location>
        <begin position="226"/>
        <end position="247"/>
    </location>
</feature>
<evidence type="ECO:0000256" key="6">
    <source>
        <dbReference type="ARBA" id="ARBA00022958"/>
    </source>
</evidence>
<name>A0ABR1I0K3_9HYPO</name>
<keyword evidence="6 10" id="KW-0630">Potassium</keyword>
<organism evidence="12 13">
    <name type="scientific">Neonectria magnoliae</name>
    <dbReference type="NCBI Taxonomy" id="2732573"/>
    <lineage>
        <taxon>Eukaryota</taxon>
        <taxon>Fungi</taxon>
        <taxon>Dikarya</taxon>
        <taxon>Ascomycota</taxon>
        <taxon>Pezizomycotina</taxon>
        <taxon>Sordariomycetes</taxon>
        <taxon>Hypocreomycetidae</taxon>
        <taxon>Hypocreales</taxon>
        <taxon>Nectriaceae</taxon>
        <taxon>Neonectria</taxon>
    </lineage>
</organism>
<keyword evidence="7 10" id="KW-1133">Transmembrane helix</keyword>
<keyword evidence="9 10" id="KW-0472">Membrane</keyword>
<gene>
    <name evidence="12" type="ORF">QQZ08_006457</name>
</gene>
<keyword evidence="4 10" id="KW-0633">Potassium transport</keyword>
<feature type="compositionally biased region" description="Polar residues" evidence="11">
    <location>
        <begin position="151"/>
        <end position="161"/>
    </location>
</feature>
<sequence length="712" mass="79400">MWRPSLNFVTLHYAYIILMGLLSIPILYPYGNLKAIDAYFFGVSASTESGLNTFGSIDVNLLKTYQQLYIYFIPILTNLGFINIVVVVVRLIWFKKHLKEVAPYLLRKGPRQSEEIQKDLEFSAKDTLTEDHDDKTTSAIATGHDSHNNENNEQNSAHPATSEVNVCQAYGDEKAPASEHRLRITFDLAIAHHPRRDTALYIPGPRDRDQGKPFVELSGNRLSRDDLSIHEIPGPSTSSTNQMRHRRLDGPSLSNARSLERVATVASSMFVFGRELRKERSAASTQTPARATDDFPQLSREVTVGRNSAFLNLSSRDREELGGIEYRSLKLLLKIVTGYFFGLHLFGAICLVGWIQYADPKYREYLAECGQDKIWWAFYSSQSMVDNLGFTLTPDSMIHFNDGVWPMLSLSFIAFAGNTFYPVFLRLAIWTASKLAPRKSSIQEPLSFLLNHPRRCYTLLFPSGTTWALCGILVLLNFIDTLLVIVLDLKNDAVANLPPGPRVAAAIFQSASSRHTGTASFNLADVNPAVQMSLLVMMYISVFPIALAIRSSNTYEEKGLGIYEHEKPCNEETGKAYLLAHIQNQLSFDLWYIFLGIFCICIAEAGHIMDDNDPAFAVFPIFFEVVSAYGNVGLSLGYPTVATSLSGKFSTFSKLVVCAMMIRGRHRGLPYELDRAIVLPNQQPVENEAGDNRKEQLSVGTGEDVPGVGKVG</sequence>
<keyword evidence="8 10" id="KW-0406">Ion transport</keyword>
<dbReference type="InterPro" id="IPR004773">
    <property type="entry name" value="K/Na_transp_Trk1/HKT1"/>
</dbReference>
<dbReference type="NCBIfam" id="TIGR00934">
    <property type="entry name" value="2a38euk"/>
    <property type="match status" value="1"/>
</dbReference>
<comment type="similarity">
    <text evidence="2 10">Belongs to the TrkH potassium transport family.</text>
</comment>
<dbReference type="InterPro" id="IPR015958">
    <property type="entry name" value="Trk1_fungi"/>
</dbReference>
<feature type="transmembrane region" description="Helical" evidence="10">
    <location>
        <begin position="331"/>
        <end position="355"/>
    </location>
</feature>
<dbReference type="InterPro" id="IPR051143">
    <property type="entry name" value="TrkH_K-transport"/>
</dbReference>
<evidence type="ECO:0000256" key="7">
    <source>
        <dbReference type="ARBA" id="ARBA00022989"/>
    </source>
</evidence>
<dbReference type="Pfam" id="PF02386">
    <property type="entry name" value="TrkH"/>
    <property type="match status" value="1"/>
</dbReference>
<feature type="transmembrane region" description="Helical" evidence="10">
    <location>
        <begin position="404"/>
        <end position="429"/>
    </location>
</feature>
<keyword evidence="13" id="KW-1185">Reference proteome</keyword>
<feature type="transmembrane region" description="Helical" evidence="10">
    <location>
        <begin position="456"/>
        <end position="479"/>
    </location>
</feature>
<comment type="caution">
    <text evidence="12">The sequence shown here is derived from an EMBL/GenBank/DDBJ whole genome shotgun (WGS) entry which is preliminary data.</text>
</comment>
<dbReference type="InterPro" id="IPR003445">
    <property type="entry name" value="Cat_transpt"/>
</dbReference>
<feature type="region of interest" description="Disordered" evidence="11">
    <location>
        <begin position="122"/>
        <end position="161"/>
    </location>
</feature>